<keyword evidence="3" id="KW-0238">DNA-binding</keyword>
<comment type="caution">
    <text evidence="6">The sequence shown here is derived from an EMBL/GenBank/DDBJ whole genome shotgun (WGS) entry which is preliminary data.</text>
</comment>
<dbReference type="GO" id="GO:0006298">
    <property type="term" value="P:mismatch repair"/>
    <property type="evidence" value="ECO:0007669"/>
    <property type="project" value="InterPro"/>
</dbReference>
<reference evidence="7" key="1">
    <citation type="submission" date="2015-12" db="EMBL/GenBank/DDBJ databases">
        <authorList>
            <person name="Lodha T.D."/>
            <person name="Chintalapati S."/>
            <person name="Chintalapati V.R."/>
            <person name="Sravanthi T."/>
        </authorList>
    </citation>
    <scope>NUCLEOTIDE SEQUENCE [LARGE SCALE GENOMIC DNA]</scope>
    <source>
        <strain evidence="7">JC133</strain>
    </source>
</reference>
<dbReference type="PANTHER" id="PTHR11361:SF34">
    <property type="entry name" value="DNA MISMATCH REPAIR PROTEIN MSH1, MITOCHONDRIAL"/>
    <property type="match status" value="1"/>
</dbReference>
<dbReference type="GO" id="GO:0140664">
    <property type="term" value="F:ATP-dependent DNA damage sensor activity"/>
    <property type="evidence" value="ECO:0007669"/>
    <property type="project" value="InterPro"/>
</dbReference>
<accession>A0A2S4JNC7</accession>
<dbReference type="PANTHER" id="PTHR11361">
    <property type="entry name" value="DNA MISMATCH REPAIR PROTEIN MUTS FAMILY MEMBER"/>
    <property type="match status" value="1"/>
</dbReference>
<dbReference type="EMBL" id="LPWH01000070">
    <property type="protein sequence ID" value="POR01038.1"/>
    <property type="molecule type" value="Genomic_DNA"/>
</dbReference>
<dbReference type="InterPro" id="IPR000432">
    <property type="entry name" value="DNA_mismatch_repair_MutS_C"/>
</dbReference>
<feature type="compositionally biased region" description="Basic and acidic residues" evidence="4">
    <location>
        <begin position="317"/>
        <end position="329"/>
    </location>
</feature>
<dbReference type="GO" id="GO:0005829">
    <property type="term" value="C:cytosol"/>
    <property type="evidence" value="ECO:0007669"/>
    <property type="project" value="TreeGrafter"/>
</dbReference>
<evidence type="ECO:0000256" key="4">
    <source>
        <dbReference type="SAM" id="MobiDB-lite"/>
    </source>
</evidence>
<dbReference type="InterPro" id="IPR045076">
    <property type="entry name" value="MutS"/>
</dbReference>
<dbReference type="AlphaFoldDB" id="A0A2S4JNC7"/>
<keyword evidence="1" id="KW-0547">Nucleotide-binding</keyword>
<dbReference type="GO" id="GO:0030983">
    <property type="term" value="F:mismatched DNA binding"/>
    <property type="evidence" value="ECO:0007669"/>
    <property type="project" value="InterPro"/>
</dbReference>
<evidence type="ECO:0000313" key="6">
    <source>
        <dbReference type="EMBL" id="POR01038.1"/>
    </source>
</evidence>
<dbReference type="Pfam" id="PF00488">
    <property type="entry name" value="MutS_V"/>
    <property type="match status" value="1"/>
</dbReference>
<keyword evidence="7" id="KW-1185">Reference proteome</keyword>
<evidence type="ECO:0000256" key="3">
    <source>
        <dbReference type="ARBA" id="ARBA00023125"/>
    </source>
</evidence>
<protein>
    <recommendedName>
        <fullName evidence="5">DNA mismatch repair proteins mutS family domain-containing protein</fullName>
    </recommendedName>
</protein>
<keyword evidence="2" id="KW-0067">ATP-binding</keyword>
<proteinExistence type="predicted"/>
<dbReference type="RefSeq" id="WP_103680466.1">
    <property type="nucleotide sequence ID" value="NZ_LPWH01000070.1"/>
</dbReference>
<dbReference type="SUPFAM" id="SSF52540">
    <property type="entry name" value="P-loop containing nucleoside triphosphate hydrolases"/>
    <property type="match status" value="1"/>
</dbReference>
<dbReference type="GO" id="GO:0005524">
    <property type="term" value="F:ATP binding"/>
    <property type="evidence" value="ECO:0007669"/>
    <property type="project" value="UniProtKB-KW"/>
</dbReference>
<name>A0A2S4JNC7_9SPIO</name>
<evidence type="ECO:0000256" key="1">
    <source>
        <dbReference type="ARBA" id="ARBA00022741"/>
    </source>
</evidence>
<feature type="domain" description="DNA mismatch repair proteins mutS family" evidence="5">
    <location>
        <begin position="370"/>
        <end position="543"/>
    </location>
</feature>
<dbReference type="SMART" id="SM00534">
    <property type="entry name" value="MUTSac"/>
    <property type="match status" value="1"/>
</dbReference>
<feature type="region of interest" description="Disordered" evidence="4">
    <location>
        <begin position="305"/>
        <end position="331"/>
    </location>
</feature>
<gene>
    <name evidence="6" type="ORF">AU468_09235</name>
</gene>
<feature type="region of interest" description="Disordered" evidence="4">
    <location>
        <begin position="8"/>
        <end position="28"/>
    </location>
</feature>
<sequence>MSSILWAGAEPDGEIPGEGAGPEPHRTPDQTLIDLNLHRAVADITAGKREYSLEPLFALPLANPEDVSFRQEIFRDLEEPALYQGLSAFARRLSAVRRSRAQAERASYPKERHRWHLDAVTGYCDALRGLAETLEAAPLTSAGLKGFRDWLRSHRESEPFRNLSRSQETLQKELGAVRFSVLLDLPDIEVRAWQEEEELEGPVYELFRKFRRGTSRNYLKDYPGSGSMNHMEAQILDRVALMYPDSFTRLESFFGTCRDFIDPGIETFDREAQFYLSVLDYLAPLQQAGLPLCYPRVWLPVSEGVSEGASGGAPEEDDRHEHDPDDPARRGAPRAAEIFFRDLYDPVLARELISQGEEPVTNDLHLLPHEQILIVTGPNQGGKTTFARALGQQFHLASLGCPVPGREASFPYSPRVFTHFGKEEDLQELRSALEDDLHRLEEILEQAGPGTVVLLNELFSSTTLEDALVLSQRVLAELRRGGALTVMVTFLDDLAEDMPGLVSLVAGIDPRDRGARTFRVTRAPADGQSFATAVAARYGLTYGQLRERIES</sequence>
<dbReference type="OrthoDB" id="9808166at2"/>
<dbReference type="Proteomes" id="UP000237350">
    <property type="component" value="Unassembled WGS sequence"/>
</dbReference>
<dbReference type="Gene3D" id="3.40.50.300">
    <property type="entry name" value="P-loop containing nucleotide triphosphate hydrolases"/>
    <property type="match status" value="1"/>
</dbReference>
<evidence type="ECO:0000256" key="2">
    <source>
        <dbReference type="ARBA" id="ARBA00022840"/>
    </source>
</evidence>
<evidence type="ECO:0000259" key="5">
    <source>
        <dbReference type="SMART" id="SM00534"/>
    </source>
</evidence>
<dbReference type="InterPro" id="IPR027417">
    <property type="entry name" value="P-loop_NTPase"/>
</dbReference>
<evidence type="ECO:0000313" key="7">
    <source>
        <dbReference type="Proteomes" id="UP000237350"/>
    </source>
</evidence>
<organism evidence="6 7">
    <name type="scientific">Alkalispirochaeta sphaeroplastigenens</name>
    <dbReference type="NCBI Taxonomy" id="1187066"/>
    <lineage>
        <taxon>Bacteria</taxon>
        <taxon>Pseudomonadati</taxon>
        <taxon>Spirochaetota</taxon>
        <taxon>Spirochaetia</taxon>
        <taxon>Spirochaetales</taxon>
        <taxon>Spirochaetaceae</taxon>
        <taxon>Alkalispirochaeta</taxon>
    </lineage>
</organism>